<gene>
    <name evidence="4" type="ORF">SEMRO_189_G081390.1</name>
</gene>
<keyword evidence="1" id="KW-0812">Transmembrane</keyword>
<evidence type="ECO:0000313" key="5">
    <source>
        <dbReference type="Proteomes" id="UP001153069"/>
    </source>
</evidence>
<organism evidence="4 5">
    <name type="scientific">Seminavis robusta</name>
    <dbReference type="NCBI Taxonomy" id="568900"/>
    <lineage>
        <taxon>Eukaryota</taxon>
        <taxon>Sar</taxon>
        <taxon>Stramenopiles</taxon>
        <taxon>Ochrophyta</taxon>
        <taxon>Bacillariophyta</taxon>
        <taxon>Bacillariophyceae</taxon>
        <taxon>Bacillariophycidae</taxon>
        <taxon>Naviculales</taxon>
        <taxon>Naviculaceae</taxon>
        <taxon>Seminavis</taxon>
    </lineage>
</organism>
<dbReference type="Pfam" id="PF01079">
    <property type="entry name" value="Hint"/>
    <property type="match status" value="1"/>
</dbReference>
<keyword evidence="1" id="KW-1133">Transmembrane helix</keyword>
<dbReference type="Gene3D" id="2.170.16.10">
    <property type="entry name" value="Hedgehog/Intein (Hint) domain"/>
    <property type="match status" value="1"/>
</dbReference>
<evidence type="ECO:0000256" key="2">
    <source>
        <dbReference type="SAM" id="SignalP"/>
    </source>
</evidence>
<dbReference type="SUPFAM" id="SSF51294">
    <property type="entry name" value="Hedgehog/intein (Hint) domain"/>
    <property type="match status" value="1"/>
</dbReference>
<dbReference type="PANTHER" id="PTHR11889:SF31">
    <property type="entry name" value="PROTEIN HEDGEHOG"/>
    <property type="match status" value="1"/>
</dbReference>
<keyword evidence="1" id="KW-0472">Membrane</keyword>
<sequence length="400" mass="43052">MFNRCLLLLLLVAAVSNLADGNTEVEGNDLTFAIDLEDNDASDAESNKELRKDFLRAVQGDQKQRRLHHLGQCESDCDRNSDCAGSLVCWQRGTGDPTPPCCSVSFPSDSRDYCVPSSCAASGGGGGGGGGGGADDSTTVAVIACFSGDTKVDVFGKGMMPMEGLQVGDKILTGQSDYQRVYSFGHYHPTKEAEFLVLSTDDNGALEVSRDHLIYLEGKPNPVRAGSIKTGDRLQPLGVSVTHIDTVAKHGIYAPLTADGTLVLNGNILASSYVALIQDTDEYAEFQDGTPFIAQHTGIHMVLTPFRMLCRAVALEGVCQSFNDDGMPHHVAHGIGILKWLNENSSTGTQAFLLAIAYPFFGATMVIEKVMFSPPLLILAAFVVWRMFCKRSKVWDVKEA</sequence>
<evidence type="ECO:0000313" key="4">
    <source>
        <dbReference type="EMBL" id="CAB9504191.1"/>
    </source>
</evidence>
<feature type="chain" id="PRO_5040372656" evidence="2">
    <location>
        <begin position="22"/>
        <end position="400"/>
    </location>
</feature>
<feature type="domain" description="Hint" evidence="3">
    <location>
        <begin position="143"/>
        <end position="238"/>
    </location>
</feature>
<protein>
    <submittedName>
        <fullName evidence="4">Warthog protein</fullName>
    </submittedName>
</protein>
<dbReference type="InterPro" id="IPR036844">
    <property type="entry name" value="Hint_dom_sf"/>
</dbReference>
<dbReference type="InterPro" id="IPR050387">
    <property type="entry name" value="Hedgehog_Signaling"/>
</dbReference>
<dbReference type="InterPro" id="IPR001767">
    <property type="entry name" value="Hedgehog_Hint"/>
</dbReference>
<comment type="caution">
    <text evidence="4">The sequence shown here is derived from an EMBL/GenBank/DDBJ whole genome shotgun (WGS) entry which is preliminary data.</text>
</comment>
<dbReference type="GO" id="GO:0016540">
    <property type="term" value="P:protein autoprocessing"/>
    <property type="evidence" value="ECO:0007669"/>
    <property type="project" value="InterPro"/>
</dbReference>
<keyword evidence="2" id="KW-0732">Signal</keyword>
<dbReference type="OrthoDB" id="5212at2759"/>
<evidence type="ECO:0000256" key="1">
    <source>
        <dbReference type="SAM" id="Phobius"/>
    </source>
</evidence>
<dbReference type="PANTHER" id="PTHR11889">
    <property type="entry name" value="HEDGEHOG"/>
    <property type="match status" value="1"/>
</dbReference>
<dbReference type="EMBL" id="CAICTM010000188">
    <property type="protein sequence ID" value="CAB9504191.1"/>
    <property type="molecule type" value="Genomic_DNA"/>
</dbReference>
<proteinExistence type="predicted"/>
<dbReference type="SMART" id="SM00306">
    <property type="entry name" value="HintN"/>
    <property type="match status" value="1"/>
</dbReference>
<dbReference type="Proteomes" id="UP001153069">
    <property type="component" value="Unassembled WGS sequence"/>
</dbReference>
<evidence type="ECO:0000259" key="3">
    <source>
        <dbReference type="SMART" id="SM00306"/>
    </source>
</evidence>
<feature type="signal peptide" evidence="2">
    <location>
        <begin position="1"/>
        <end position="21"/>
    </location>
</feature>
<reference evidence="4" key="1">
    <citation type="submission" date="2020-06" db="EMBL/GenBank/DDBJ databases">
        <authorList>
            <consortium name="Plant Systems Biology data submission"/>
        </authorList>
    </citation>
    <scope>NUCLEOTIDE SEQUENCE</scope>
    <source>
        <strain evidence="4">D6</strain>
    </source>
</reference>
<dbReference type="InterPro" id="IPR003587">
    <property type="entry name" value="Hint_dom_N"/>
</dbReference>
<name>A0A9N8H7Q3_9STRA</name>
<accession>A0A9N8H7Q3</accession>
<dbReference type="CDD" id="cd00081">
    <property type="entry name" value="Hint"/>
    <property type="match status" value="1"/>
</dbReference>
<feature type="transmembrane region" description="Helical" evidence="1">
    <location>
        <begin position="370"/>
        <end position="388"/>
    </location>
</feature>
<keyword evidence="5" id="KW-1185">Reference proteome</keyword>
<dbReference type="AlphaFoldDB" id="A0A9N8H7Q3"/>